<protein>
    <submittedName>
        <fullName evidence="1">Uncharacterized protein</fullName>
    </submittedName>
</protein>
<organism evidence="1 2">
    <name type="scientific">Erysiphe neolycopersici</name>
    <dbReference type="NCBI Taxonomy" id="212602"/>
    <lineage>
        <taxon>Eukaryota</taxon>
        <taxon>Fungi</taxon>
        <taxon>Dikarya</taxon>
        <taxon>Ascomycota</taxon>
        <taxon>Pezizomycotina</taxon>
        <taxon>Leotiomycetes</taxon>
        <taxon>Erysiphales</taxon>
        <taxon>Erysiphaceae</taxon>
        <taxon>Erysiphe</taxon>
    </lineage>
</organism>
<proteinExistence type="predicted"/>
<name>A0A420HS73_9PEZI</name>
<reference evidence="1 2" key="1">
    <citation type="journal article" date="2018" name="BMC Genomics">
        <title>Comparative genome analyses reveal sequence features reflecting distinct modes of host-adaptation between dicot and monocot powdery mildew.</title>
        <authorList>
            <person name="Wu Y."/>
            <person name="Ma X."/>
            <person name="Pan Z."/>
            <person name="Kale S.D."/>
            <person name="Song Y."/>
            <person name="King H."/>
            <person name="Zhang Q."/>
            <person name="Presley C."/>
            <person name="Deng X."/>
            <person name="Wei C.I."/>
            <person name="Xiao S."/>
        </authorList>
    </citation>
    <scope>NUCLEOTIDE SEQUENCE [LARGE SCALE GENOMIC DNA]</scope>
    <source>
        <strain evidence="1">UMSG2</strain>
    </source>
</reference>
<dbReference type="AlphaFoldDB" id="A0A420HS73"/>
<dbReference type="OrthoDB" id="10421091at2759"/>
<sequence length="101" mass="12017">MVLTELYSEEEMSDFVSEHKYVVVCVYYKKRNVPKSFIKHLGRRYSAVRFAQIDSANLSYWCDSNTSEKPEYYLYVNGNIPDDMITITQHNIEKLIKDHLR</sequence>
<dbReference type="Proteomes" id="UP000286134">
    <property type="component" value="Unassembled WGS sequence"/>
</dbReference>
<evidence type="ECO:0000313" key="1">
    <source>
        <dbReference type="EMBL" id="RKF60286.1"/>
    </source>
</evidence>
<accession>A0A420HS73</accession>
<keyword evidence="2" id="KW-1185">Reference proteome</keyword>
<gene>
    <name evidence="1" type="ORF">OnM2_052078</name>
</gene>
<evidence type="ECO:0000313" key="2">
    <source>
        <dbReference type="Proteomes" id="UP000286134"/>
    </source>
</evidence>
<comment type="caution">
    <text evidence="1">The sequence shown here is derived from an EMBL/GenBank/DDBJ whole genome shotgun (WGS) entry which is preliminary data.</text>
</comment>
<dbReference type="EMBL" id="MCFK01005250">
    <property type="protein sequence ID" value="RKF60286.1"/>
    <property type="molecule type" value="Genomic_DNA"/>
</dbReference>